<dbReference type="RefSeq" id="XP_001586860.1">
    <property type="nucleotide sequence ID" value="XM_001586810.1"/>
</dbReference>
<dbReference type="InParanoid" id="A7F3P3"/>
<accession>A7F3P3</accession>
<dbReference type="GeneID" id="5482802"/>
<proteinExistence type="predicted"/>
<organism evidence="1 2">
    <name type="scientific">Sclerotinia sclerotiorum (strain ATCC 18683 / 1980 / Ss-1)</name>
    <name type="common">White mold</name>
    <name type="synonym">Whetzelinia sclerotiorum</name>
    <dbReference type="NCBI Taxonomy" id="665079"/>
    <lineage>
        <taxon>Eukaryota</taxon>
        <taxon>Fungi</taxon>
        <taxon>Dikarya</taxon>
        <taxon>Ascomycota</taxon>
        <taxon>Pezizomycotina</taxon>
        <taxon>Leotiomycetes</taxon>
        <taxon>Helotiales</taxon>
        <taxon>Sclerotiniaceae</taxon>
        <taxon>Sclerotinia</taxon>
    </lineage>
</organism>
<dbReference type="AlphaFoldDB" id="A7F3P3"/>
<name>A7F3P3_SCLS1</name>
<dbReference type="EMBL" id="CH476640">
    <property type="protein sequence ID" value="EDN97364.1"/>
    <property type="molecule type" value="Genomic_DNA"/>
</dbReference>
<protein>
    <submittedName>
        <fullName evidence="1">Uncharacterized protein</fullName>
    </submittedName>
</protein>
<reference evidence="2" key="1">
    <citation type="journal article" date="2011" name="PLoS Genet.">
        <title>Genomic analysis of the necrotrophic fungal pathogens Sclerotinia sclerotiorum and Botrytis cinerea.</title>
        <authorList>
            <person name="Amselem J."/>
            <person name="Cuomo C.A."/>
            <person name="van Kan J.A."/>
            <person name="Viaud M."/>
            <person name="Benito E.P."/>
            <person name="Couloux A."/>
            <person name="Coutinho P.M."/>
            <person name="de Vries R.P."/>
            <person name="Dyer P.S."/>
            <person name="Fillinger S."/>
            <person name="Fournier E."/>
            <person name="Gout L."/>
            <person name="Hahn M."/>
            <person name="Kohn L."/>
            <person name="Lapalu N."/>
            <person name="Plummer K.M."/>
            <person name="Pradier J.M."/>
            <person name="Quevillon E."/>
            <person name="Sharon A."/>
            <person name="Simon A."/>
            <person name="ten Have A."/>
            <person name="Tudzynski B."/>
            <person name="Tudzynski P."/>
            <person name="Wincker P."/>
            <person name="Andrew M."/>
            <person name="Anthouard V."/>
            <person name="Beever R.E."/>
            <person name="Beffa R."/>
            <person name="Benoit I."/>
            <person name="Bouzid O."/>
            <person name="Brault B."/>
            <person name="Chen Z."/>
            <person name="Choquer M."/>
            <person name="Collemare J."/>
            <person name="Cotton P."/>
            <person name="Danchin E.G."/>
            <person name="Da Silva C."/>
            <person name="Gautier A."/>
            <person name="Giraud C."/>
            <person name="Giraud T."/>
            <person name="Gonzalez C."/>
            <person name="Grossetete S."/>
            <person name="Guldener U."/>
            <person name="Henrissat B."/>
            <person name="Howlett B.J."/>
            <person name="Kodira C."/>
            <person name="Kretschmer M."/>
            <person name="Lappartient A."/>
            <person name="Leroch M."/>
            <person name="Levis C."/>
            <person name="Mauceli E."/>
            <person name="Neuveglise C."/>
            <person name="Oeser B."/>
            <person name="Pearson M."/>
            <person name="Poulain J."/>
            <person name="Poussereau N."/>
            <person name="Quesneville H."/>
            <person name="Rascle C."/>
            <person name="Schumacher J."/>
            <person name="Segurens B."/>
            <person name="Sexton A."/>
            <person name="Silva E."/>
            <person name="Sirven C."/>
            <person name="Soanes D.M."/>
            <person name="Talbot N.J."/>
            <person name="Templeton M."/>
            <person name="Yandava C."/>
            <person name="Yarden O."/>
            <person name="Zeng Q."/>
            <person name="Rollins J.A."/>
            <person name="Lebrun M.H."/>
            <person name="Dickman M."/>
        </authorList>
    </citation>
    <scope>NUCLEOTIDE SEQUENCE [LARGE SCALE GENOMIC DNA]</scope>
    <source>
        <strain evidence="2">ATCC 18683 / 1980 / Ss-1</strain>
    </source>
</reference>
<dbReference type="KEGG" id="ssl:SS1G_11889"/>
<evidence type="ECO:0000313" key="1">
    <source>
        <dbReference type="EMBL" id="EDN97364.1"/>
    </source>
</evidence>
<evidence type="ECO:0000313" key="2">
    <source>
        <dbReference type="Proteomes" id="UP000001312"/>
    </source>
</evidence>
<dbReference type="Proteomes" id="UP000001312">
    <property type="component" value="Unassembled WGS sequence"/>
</dbReference>
<sequence>MPRLYFPSTAPAPAPALCTALHFHCASPAYFAQTQQEVGITTNPEGPELEPE</sequence>
<keyword evidence="2" id="KW-1185">Reference proteome</keyword>
<gene>
    <name evidence="1" type="ORF">SS1G_11889</name>
</gene>